<proteinExistence type="predicted"/>
<accession>D4H465</accession>
<gene>
    <name evidence="1" type="ordered locus">Dacet_0579</name>
</gene>
<dbReference type="HOGENOM" id="CLU_1988990_0_0_0"/>
<reference evidence="1 2" key="1">
    <citation type="journal article" date="2010" name="Stand. Genomic Sci.">
        <title>Complete genome sequence of Denitrovibrio acetiphilus type strain (N2460).</title>
        <authorList>
            <person name="Kiss H."/>
            <person name="Lang E."/>
            <person name="Lapidus A."/>
            <person name="Copeland A."/>
            <person name="Nolan M."/>
            <person name="Glavina Del Rio T."/>
            <person name="Chen F."/>
            <person name="Lucas S."/>
            <person name="Tice H."/>
            <person name="Cheng J.F."/>
            <person name="Han C."/>
            <person name="Goodwin L."/>
            <person name="Pitluck S."/>
            <person name="Liolios K."/>
            <person name="Pati A."/>
            <person name="Ivanova N."/>
            <person name="Mavromatis K."/>
            <person name="Chen A."/>
            <person name="Palaniappan K."/>
            <person name="Land M."/>
            <person name="Hauser L."/>
            <person name="Chang Y.J."/>
            <person name="Jeffries C.D."/>
            <person name="Detter J.C."/>
            <person name="Brettin T."/>
            <person name="Spring S."/>
            <person name="Rohde M."/>
            <person name="Goker M."/>
            <person name="Woyke T."/>
            <person name="Bristow J."/>
            <person name="Eisen J.A."/>
            <person name="Markowitz V."/>
            <person name="Hugenholtz P."/>
            <person name="Kyrpides N.C."/>
            <person name="Klenk H.P."/>
        </authorList>
    </citation>
    <scope>NUCLEOTIDE SEQUENCE [LARGE SCALE GENOMIC DNA]</scope>
    <source>
        <strain evidence="2">DSM 12809 / NBRC 114555 / N2460</strain>
    </source>
</reference>
<organism evidence="1 2">
    <name type="scientific">Denitrovibrio acetiphilus (strain DSM 12809 / NBRC 114555 / N2460)</name>
    <dbReference type="NCBI Taxonomy" id="522772"/>
    <lineage>
        <taxon>Bacteria</taxon>
        <taxon>Pseudomonadati</taxon>
        <taxon>Deferribacterota</taxon>
        <taxon>Deferribacteres</taxon>
        <taxon>Deferribacterales</taxon>
        <taxon>Geovibrionaceae</taxon>
        <taxon>Denitrovibrio</taxon>
    </lineage>
</organism>
<dbReference type="Proteomes" id="UP000002012">
    <property type="component" value="Chromosome"/>
</dbReference>
<dbReference type="KEGG" id="dap:Dacet_0579"/>
<dbReference type="PaxDb" id="522772-Dacet_0579"/>
<name>D4H465_DENA2</name>
<evidence type="ECO:0000313" key="1">
    <source>
        <dbReference type="EMBL" id="ADD67376.1"/>
    </source>
</evidence>
<dbReference type="RefSeq" id="WP_013009920.1">
    <property type="nucleotide sequence ID" value="NC_013943.1"/>
</dbReference>
<evidence type="ECO:0000313" key="2">
    <source>
        <dbReference type="Proteomes" id="UP000002012"/>
    </source>
</evidence>
<sequence>MDNAKTFELSVETEHDLWMEAPVKAIVSLTPEHLELIRKGREIIEKSGSEFIGLTLVWFGANITYFDNEGEECSSEGDHVCVDKHGVSFYSYLSGCNVSFETMDITHKELFMDDESADNLVRGLS</sequence>
<dbReference type="AlphaFoldDB" id="D4H465"/>
<dbReference type="EMBL" id="CP001968">
    <property type="protein sequence ID" value="ADD67376.1"/>
    <property type="molecule type" value="Genomic_DNA"/>
</dbReference>
<keyword evidence="2" id="KW-1185">Reference proteome</keyword>
<dbReference type="STRING" id="522772.Dacet_0579"/>
<dbReference type="InParanoid" id="D4H465"/>
<protein>
    <submittedName>
        <fullName evidence="1">Uncharacterized protein</fullName>
    </submittedName>
</protein>